<dbReference type="InterPro" id="IPR008969">
    <property type="entry name" value="CarboxyPept-like_regulatory"/>
</dbReference>
<feature type="compositionally biased region" description="Basic and acidic residues" evidence="1">
    <location>
        <begin position="123"/>
        <end position="133"/>
    </location>
</feature>
<name>A0A965ZLJ8_9SPHI</name>
<proteinExistence type="predicted"/>
<dbReference type="Gene3D" id="2.60.40.1120">
    <property type="entry name" value="Carboxypeptidase-like, regulatory domain"/>
    <property type="match status" value="1"/>
</dbReference>
<accession>A0A965ZLJ8</accession>
<dbReference type="SUPFAM" id="SSF49464">
    <property type="entry name" value="Carboxypeptidase regulatory domain-like"/>
    <property type="match status" value="1"/>
</dbReference>
<keyword evidence="4" id="KW-1185">Reference proteome</keyword>
<feature type="signal peptide" evidence="2">
    <location>
        <begin position="1"/>
        <end position="19"/>
    </location>
</feature>
<sequence length="342" mass="37702">MKTLCIFLLCLLLGDCAVAQQKVYGKVTDSTDHAPLPGTTLTIKGTKIGTQSDLNGDYTLIIPDSIFKSTFEIVANFVGYTSTSFKLNPLDKNFSNLLNIRLAGISAGANDVVVVGYGYRDSSKATSAHDRPKPSARPSIQDDIPIFPWPPPDFSARQVLKAQYFKSAKKLSDYDKILTQALDDLNYTDPSYFYIPNGFALVTRIEQIQTNGQTLPPPYRWSAKTSIWPPLSWKSYFKSLFFPNPGFFRIIVFAVTDSAFTSSGKQISKDDATKWLNAGLNKLPSVIGNLTATPGYNCTVLIYEFQKEESSDAKLLLPSPITGADHLEKSKITAKLNGHSNE</sequence>
<reference evidence="3" key="1">
    <citation type="submission" date="2020-01" db="EMBL/GenBank/DDBJ databases">
        <authorList>
            <person name="Seo Y.L."/>
        </authorList>
    </citation>
    <scope>NUCLEOTIDE SEQUENCE</scope>
    <source>
        <strain evidence="3">R11</strain>
    </source>
</reference>
<evidence type="ECO:0008006" key="5">
    <source>
        <dbReference type="Google" id="ProtNLM"/>
    </source>
</evidence>
<reference evidence="3" key="2">
    <citation type="submission" date="2020-10" db="EMBL/GenBank/DDBJ databases">
        <title>Mucilaginibacter sp. nov., isolated from soil.</title>
        <authorList>
            <person name="Jeon C.O."/>
        </authorList>
    </citation>
    <scope>NUCLEOTIDE SEQUENCE</scope>
    <source>
        <strain evidence="3">R11</strain>
    </source>
</reference>
<evidence type="ECO:0000256" key="2">
    <source>
        <dbReference type="SAM" id="SignalP"/>
    </source>
</evidence>
<gene>
    <name evidence="3" type="ORF">GSY63_20855</name>
</gene>
<protein>
    <recommendedName>
        <fullName evidence="5">Carboxypeptidase-like regulatory domain-containing protein</fullName>
    </recommendedName>
</protein>
<comment type="caution">
    <text evidence="3">The sequence shown here is derived from an EMBL/GenBank/DDBJ whole genome shotgun (WGS) entry which is preliminary data.</text>
</comment>
<keyword evidence="2" id="KW-0732">Signal</keyword>
<feature type="region of interest" description="Disordered" evidence="1">
    <location>
        <begin position="123"/>
        <end position="142"/>
    </location>
</feature>
<dbReference type="Proteomes" id="UP000638732">
    <property type="component" value="Unassembled WGS sequence"/>
</dbReference>
<dbReference type="RefSeq" id="WP_166587803.1">
    <property type="nucleotide sequence ID" value="NZ_WWEO01000045.1"/>
</dbReference>
<evidence type="ECO:0000313" key="3">
    <source>
        <dbReference type="EMBL" id="NCD71826.1"/>
    </source>
</evidence>
<feature type="chain" id="PRO_5037685024" description="Carboxypeptidase-like regulatory domain-containing protein" evidence="2">
    <location>
        <begin position="20"/>
        <end position="342"/>
    </location>
</feature>
<dbReference type="EMBL" id="WWEO01000045">
    <property type="protein sequence ID" value="NCD71826.1"/>
    <property type="molecule type" value="Genomic_DNA"/>
</dbReference>
<evidence type="ECO:0000256" key="1">
    <source>
        <dbReference type="SAM" id="MobiDB-lite"/>
    </source>
</evidence>
<dbReference type="Pfam" id="PF13715">
    <property type="entry name" value="CarbopepD_reg_2"/>
    <property type="match status" value="1"/>
</dbReference>
<dbReference type="AlphaFoldDB" id="A0A965ZLJ8"/>
<evidence type="ECO:0000313" key="4">
    <source>
        <dbReference type="Proteomes" id="UP000638732"/>
    </source>
</evidence>
<organism evidence="3 4">
    <name type="scientific">Mucilaginibacter agri</name>
    <dbReference type="NCBI Taxonomy" id="2695265"/>
    <lineage>
        <taxon>Bacteria</taxon>
        <taxon>Pseudomonadati</taxon>
        <taxon>Bacteroidota</taxon>
        <taxon>Sphingobacteriia</taxon>
        <taxon>Sphingobacteriales</taxon>
        <taxon>Sphingobacteriaceae</taxon>
        <taxon>Mucilaginibacter</taxon>
    </lineage>
</organism>